<dbReference type="AlphaFoldDB" id="A0A8J7KMU1"/>
<organism evidence="2 3">
    <name type="scientific">Longispora fulva</name>
    <dbReference type="NCBI Taxonomy" id="619741"/>
    <lineage>
        <taxon>Bacteria</taxon>
        <taxon>Bacillati</taxon>
        <taxon>Actinomycetota</taxon>
        <taxon>Actinomycetes</taxon>
        <taxon>Micromonosporales</taxon>
        <taxon>Micromonosporaceae</taxon>
        <taxon>Longispora</taxon>
    </lineage>
</organism>
<evidence type="ECO:0000313" key="2">
    <source>
        <dbReference type="EMBL" id="MBG6134412.1"/>
    </source>
</evidence>
<sequence>MKIRTTLVALTLAAAVPLAAGCATKDSPSAKGAAPSASATPEVAAKDALTAAMKKLDGQPLVFSVDTALAAGQTVTSAGQADPASKKIALDTTITAAGQKIATRIVMIDKDLWIRFEGIAGATDKWQHINLDKLPEASKTRKQLADPSNTAALLGAIATAERLDASAYYGTVDLTKLGGVSSLEQLKLGDVTKTAFTANVDAQGRLTKLSVSLGTAGEITVKYTEVGKPVTVSAPPAADVVEAPDAVLGAL</sequence>
<gene>
    <name evidence="2" type="ORF">IW245_000606</name>
</gene>
<protein>
    <recommendedName>
        <fullName evidence="4">LppX_LprAFG lipoprotein</fullName>
    </recommendedName>
</protein>
<reference evidence="2" key="1">
    <citation type="submission" date="2020-11" db="EMBL/GenBank/DDBJ databases">
        <title>Sequencing the genomes of 1000 actinobacteria strains.</title>
        <authorList>
            <person name="Klenk H.-P."/>
        </authorList>
    </citation>
    <scope>NUCLEOTIDE SEQUENCE</scope>
    <source>
        <strain evidence="2">DSM 45356</strain>
    </source>
</reference>
<name>A0A8J7KMU1_9ACTN</name>
<dbReference type="EMBL" id="JADOUF010000001">
    <property type="protein sequence ID" value="MBG6134412.1"/>
    <property type="molecule type" value="Genomic_DNA"/>
</dbReference>
<evidence type="ECO:0008006" key="4">
    <source>
        <dbReference type="Google" id="ProtNLM"/>
    </source>
</evidence>
<accession>A0A8J7KMU1</accession>
<dbReference type="Gene3D" id="2.50.20.20">
    <property type="match status" value="1"/>
</dbReference>
<keyword evidence="1" id="KW-0732">Signal</keyword>
<dbReference type="Proteomes" id="UP000622552">
    <property type="component" value="Unassembled WGS sequence"/>
</dbReference>
<evidence type="ECO:0000313" key="3">
    <source>
        <dbReference type="Proteomes" id="UP000622552"/>
    </source>
</evidence>
<feature type="signal peptide" evidence="1">
    <location>
        <begin position="1"/>
        <end position="19"/>
    </location>
</feature>
<proteinExistence type="predicted"/>
<dbReference type="PROSITE" id="PS51257">
    <property type="entry name" value="PROKAR_LIPOPROTEIN"/>
    <property type="match status" value="1"/>
</dbReference>
<dbReference type="RefSeq" id="WP_197001656.1">
    <property type="nucleotide sequence ID" value="NZ_BONS01000028.1"/>
</dbReference>
<feature type="chain" id="PRO_5039460126" description="LppX_LprAFG lipoprotein" evidence="1">
    <location>
        <begin position="20"/>
        <end position="251"/>
    </location>
</feature>
<evidence type="ECO:0000256" key="1">
    <source>
        <dbReference type="SAM" id="SignalP"/>
    </source>
</evidence>
<comment type="caution">
    <text evidence="2">The sequence shown here is derived from an EMBL/GenBank/DDBJ whole genome shotgun (WGS) entry which is preliminary data.</text>
</comment>
<keyword evidence="3" id="KW-1185">Reference proteome</keyword>